<dbReference type="SUPFAM" id="SSF55781">
    <property type="entry name" value="GAF domain-like"/>
    <property type="match status" value="1"/>
</dbReference>
<reference evidence="2 3" key="1">
    <citation type="journal article" date="2024" name="Science">
        <title>Giant polyketide synthase enzymes in the biosynthesis of giant marine polyether toxins.</title>
        <authorList>
            <person name="Fallon T.R."/>
            <person name="Shende V.V."/>
            <person name="Wierzbicki I.H."/>
            <person name="Pendleton A.L."/>
            <person name="Watervoot N.F."/>
            <person name="Auber R.P."/>
            <person name="Gonzalez D.J."/>
            <person name="Wisecaver J.H."/>
            <person name="Moore B.S."/>
        </authorList>
    </citation>
    <scope>NUCLEOTIDE SEQUENCE [LARGE SCALE GENOMIC DNA]</scope>
    <source>
        <strain evidence="2 3">12B1</strain>
    </source>
</reference>
<evidence type="ECO:0000256" key="1">
    <source>
        <dbReference type="SAM" id="MobiDB-lite"/>
    </source>
</evidence>
<keyword evidence="3" id="KW-1185">Reference proteome</keyword>
<feature type="region of interest" description="Disordered" evidence="1">
    <location>
        <begin position="391"/>
        <end position="446"/>
    </location>
</feature>
<gene>
    <name evidence="2" type="ORF">AB1Y20_016730</name>
</gene>
<feature type="region of interest" description="Disordered" evidence="1">
    <location>
        <begin position="124"/>
        <end position="164"/>
    </location>
</feature>
<comment type="caution">
    <text evidence="2">The sequence shown here is derived from an EMBL/GenBank/DDBJ whole genome shotgun (WGS) entry which is preliminary data.</text>
</comment>
<dbReference type="InterPro" id="IPR029016">
    <property type="entry name" value="GAF-like_dom_sf"/>
</dbReference>
<feature type="compositionally biased region" description="Low complexity" evidence="1">
    <location>
        <begin position="136"/>
        <end position="145"/>
    </location>
</feature>
<dbReference type="Gene3D" id="3.30.450.40">
    <property type="match status" value="1"/>
</dbReference>
<evidence type="ECO:0000313" key="3">
    <source>
        <dbReference type="Proteomes" id="UP001515480"/>
    </source>
</evidence>
<dbReference type="EMBL" id="JBGBPQ010000032">
    <property type="protein sequence ID" value="KAL1495361.1"/>
    <property type="molecule type" value="Genomic_DNA"/>
</dbReference>
<feature type="compositionally biased region" description="Polar residues" evidence="1">
    <location>
        <begin position="397"/>
        <end position="410"/>
    </location>
</feature>
<protein>
    <recommendedName>
        <fullName evidence="4">GAF domain-containing protein</fullName>
    </recommendedName>
</protein>
<accession>A0AB34I8Q5</accession>
<dbReference type="Proteomes" id="UP001515480">
    <property type="component" value="Unassembled WGS sequence"/>
</dbReference>
<evidence type="ECO:0008006" key="4">
    <source>
        <dbReference type="Google" id="ProtNLM"/>
    </source>
</evidence>
<feature type="region of interest" description="Disordered" evidence="1">
    <location>
        <begin position="25"/>
        <end position="55"/>
    </location>
</feature>
<name>A0AB34I8Q5_PRYPA</name>
<evidence type="ECO:0000313" key="2">
    <source>
        <dbReference type="EMBL" id="KAL1495361.1"/>
    </source>
</evidence>
<sequence>MKPHMPWPPLPVDNFVSLIRDHDSRLPKTASPRVPLPSPQRSPRHSSSRGAPGSTLKLVDELAEIARLNLSELELHELRRRLDSFAKAREVCAAPEPRRRGSLHPPGGAAPSAALLVPLGCAGAAPRSARPRRRSPATARALPSSRRLESEAAQGLPMPPVLSDLQPTSHSEMLAEIGAALQSKERPLADRLARAMWLARTCFECERASLFMLCRDRRLQLMAADEKPAQSSSISAIFEMSPTDEFLREARSRVLDGPGSGFLGASVIQTNEAIVLQRAEADPRRENSLSHPSCLEFPSSSWNPRAPCHRFNEAFRKSIVLRDGVSSLAAAPVRSLRSDRLAAPARGVVELVNAKGKWGFNEKQMTALKSLCNLISEQLDSVEALHSYYDGVHEKPNTSPGSQLRSSSLEPQALDRAQASHEVPTTMPALPEPRRYAGKGLPLPHM</sequence>
<dbReference type="AlphaFoldDB" id="A0AB34I8Q5"/>
<proteinExistence type="predicted"/>
<organism evidence="2 3">
    <name type="scientific">Prymnesium parvum</name>
    <name type="common">Toxic golden alga</name>
    <dbReference type="NCBI Taxonomy" id="97485"/>
    <lineage>
        <taxon>Eukaryota</taxon>
        <taxon>Haptista</taxon>
        <taxon>Haptophyta</taxon>
        <taxon>Prymnesiophyceae</taxon>
        <taxon>Prymnesiales</taxon>
        <taxon>Prymnesiaceae</taxon>
        <taxon>Prymnesium</taxon>
    </lineage>
</organism>